<feature type="transmembrane region" description="Helical" evidence="6">
    <location>
        <begin position="62"/>
        <end position="85"/>
    </location>
</feature>
<evidence type="ECO:0000256" key="1">
    <source>
        <dbReference type="ARBA" id="ARBA00004141"/>
    </source>
</evidence>
<feature type="transmembrane region" description="Helical" evidence="6">
    <location>
        <begin position="310"/>
        <end position="343"/>
    </location>
</feature>
<dbReference type="Pfam" id="PF01594">
    <property type="entry name" value="AI-2E_transport"/>
    <property type="match status" value="1"/>
</dbReference>
<accession>A0A3S3LUR9</accession>
<keyword evidence="3 6" id="KW-0812">Transmembrane</keyword>
<evidence type="ECO:0000256" key="3">
    <source>
        <dbReference type="ARBA" id="ARBA00022692"/>
    </source>
</evidence>
<feature type="transmembrane region" description="Helical" evidence="6">
    <location>
        <begin position="159"/>
        <end position="176"/>
    </location>
</feature>
<feature type="transmembrane region" description="Helical" evidence="6">
    <location>
        <begin position="241"/>
        <end position="261"/>
    </location>
</feature>
<name>A0A3S3LUR9_9RHOB</name>
<dbReference type="InterPro" id="IPR002549">
    <property type="entry name" value="AI-2E-like"/>
</dbReference>
<dbReference type="PANTHER" id="PTHR21716">
    <property type="entry name" value="TRANSMEMBRANE PROTEIN"/>
    <property type="match status" value="1"/>
</dbReference>
<reference evidence="8" key="1">
    <citation type="submission" date="2019-01" db="EMBL/GenBank/DDBJ databases">
        <title>Sinorhodobacter populi sp. nov. isolated from the symptomatic bark tissue of Populus euramericana canker.</title>
        <authorList>
            <person name="Li Y."/>
        </authorList>
    </citation>
    <scope>NUCLEOTIDE SEQUENCE [LARGE SCALE GENOMIC DNA]</scope>
    <source>
        <strain evidence="8">CGMCC 1.12963</strain>
    </source>
</reference>
<evidence type="ECO:0000256" key="2">
    <source>
        <dbReference type="ARBA" id="ARBA00009773"/>
    </source>
</evidence>
<keyword evidence="5 6" id="KW-0472">Membrane</keyword>
<sequence length="361" mass="38418">MFRSPSPNASFFALVVLVSVAFIWLLLPWYGSVLWAVILALLFRPLQVWLERRFGGRRSLAAFVSVLACICIVVIPGVLILAALAREASALTTSISSREFDPAALLDQVRAALPAGARRVLSSLNLGDFGDMQSGITSFLENVSQTIATRAFTITQGTAQLFVGFGVMLYLLFFLFRDGPALAATIRRASPLSDHHTGKLIEEFEAVMRATVKGNIIIAVIQGTIGGLAFAALGIRAALLWGVLMALLSLVPAVGASLVWLPVSLYLLISGEVLRGVALMLVGMLVISLIDNFLRPPLVGKSTRLPDYLVLLSTVGGLTLVGVNGFVIGPLIAALFVAVWSLYMQDRSSDGGLTPPPSSGP</sequence>
<dbReference type="EMBL" id="SAVA01000003">
    <property type="protein sequence ID" value="RWR53496.1"/>
    <property type="molecule type" value="Genomic_DNA"/>
</dbReference>
<keyword evidence="4 6" id="KW-1133">Transmembrane helix</keyword>
<comment type="caution">
    <text evidence="7">The sequence shown here is derived from an EMBL/GenBank/DDBJ whole genome shotgun (WGS) entry which is preliminary data.</text>
</comment>
<organism evidence="7 8">
    <name type="scientific">Paenirhodobacter huangdaonensis</name>
    <dbReference type="NCBI Taxonomy" id="2501515"/>
    <lineage>
        <taxon>Bacteria</taxon>
        <taxon>Pseudomonadati</taxon>
        <taxon>Pseudomonadota</taxon>
        <taxon>Alphaproteobacteria</taxon>
        <taxon>Rhodobacterales</taxon>
        <taxon>Rhodobacter group</taxon>
        <taxon>Paenirhodobacter</taxon>
    </lineage>
</organism>
<evidence type="ECO:0000256" key="5">
    <source>
        <dbReference type="ARBA" id="ARBA00023136"/>
    </source>
</evidence>
<comment type="similarity">
    <text evidence="2">Belongs to the autoinducer-2 exporter (AI-2E) (TC 2.A.86) family.</text>
</comment>
<proteinExistence type="inferred from homology"/>
<dbReference type="GO" id="GO:0016020">
    <property type="term" value="C:membrane"/>
    <property type="evidence" value="ECO:0007669"/>
    <property type="project" value="UniProtKB-SubCell"/>
</dbReference>
<evidence type="ECO:0000256" key="4">
    <source>
        <dbReference type="ARBA" id="ARBA00022989"/>
    </source>
</evidence>
<dbReference type="PANTHER" id="PTHR21716:SF4">
    <property type="entry name" value="TRANSMEMBRANE PROTEIN 245"/>
    <property type="match status" value="1"/>
</dbReference>
<dbReference type="AlphaFoldDB" id="A0A3S3LUR9"/>
<evidence type="ECO:0000256" key="6">
    <source>
        <dbReference type="SAM" id="Phobius"/>
    </source>
</evidence>
<feature type="transmembrane region" description="Helical" evidence="6">
    <location>
        <begin position="273"/>
        <end position="290"/>
    </location>
</feature>
<gene>
    <name evidence="7" type="ORF">EOW66_07255</name>
</gene>
<comment type="subcellular location">
    <subcellularLocation>
        <location evidence="1">Membrane</location>
        <topology evidence="1">Multi-pass membrane protein</topology>
    </subcellularLocation>
</comment>
<evidence type="ECO:0000313" key="7">
    <source>
        <dbReference type="EMBL" id="RWR53496.1"/>
    </source>
</evidence>
<evidence type="ECO:0000313" key="8">
    <source>
        <dbReference type="Proteomes" id="UP000288071"/>
    </source>
</evidence>
<reference evidence="7 8" key="2">
    <citation type="submission" date="2019-01" db="EMBL/GenBank/DDBJ databases">
        <title>Sinorhodobacter populi sp. nov. isolated from the symptomatic bark tissue of Populus euramericana canker.</title>
        <authorList>
            <person name="Xu G."/>
        </authorList>
    </citation>
    <scope>NUCLEOTIDE SEQUENCE [LARGE SCALE GENOMIC DNA]</scope>
    <source>
        <strain evidence="7 8">CGMCC 1.12963</strain>
    </source>
</reference>
<feature type="transmembrane region" description="Helical" evidence="6">
    <location>
        <begin position="216"/>
        <end position="235"/>
    </location>
</feature>
<protein>
    <submittedName>
        <fullName evidence="7">AI-2E family transporter</fullName>
    </submittedName>
</protein>
<keyword evidence="8" id="KW-1185">Reference proteome</keyword>
<dbReference type="Proteomes" id="UP000288071">
    <property type="component" value="Unassembled WGS sequence"/>
</dbReference>
<dbReference type="RefSeq" id="WP_128155754.1">
    <property type="nucleotide sequence ID" value="NZ_JBHSOM010000009.1"/>
</dbReference>